<dbReference type="EMBL" id="JAEHOH010000007">
    <property type="protein sequence ID" value="MBK0418646.1"/>
    <property type="molecule type" value="Genomic_DNA"/>
</dbReference>
<keyword evidence="6 8" id="KW-1133">Transmembrane helix</keyword>
<comment type="subcellular location">
    <subcellularLocation>
        <location evidence="1 8">Cell membrane</location>
        <topology evidence="1 8">Multi-pass membrane protein</topology>
    </subcellularLocation>
</comment>
<feature type="transmembrane region" description="Helical" evidence="8">
    <location>
        <begin position="31"/>
        <end position="46"/>
    </location>
</feature>
<reference evidence="9" key="1">
    <citation type="submission" date="2020-12" db="EMBL/GenBank/DDBJ databases">
        <title>Leucobacter sp. CAS1, isolated from Chromium sludge.</title>
        <authorList>
            <person name="Xu Z."/>
        </authorList>
    </citation>
    <scope>NUCLEOTIDE SEQUENCE</scope>
    <source>
        <strain evidence="9">CSA1</strain>
    </source>
</reference>
<feature type="transmembrane region" description="Helical" evidence="8">
    <location>
        <begin position="333"/>
        <end position="352"/>
    </location>
</feature>
<organism evidence="9 10">
    <name type="scientific">Leucobacter chromiisoli</name>
    <dbReference type="NCBI Taxonomy" id="2796471"/>
    <lineage>
        <taxon>Bacteria</taxon>
        <taxon>Bacillati</taxon>
        <taxon>Actinomycetota</taxon>
        <taxon>Actinomycetes</taxon>
        <taxon>Micrococcales</taxon>
        <taxon>Microbacteriaceae</taxon>
        <taxon>Leucobacter</taxon>
    </lineage>
</organism>
<name>A0A934Q6L1_9MICO</name>
<dbReference type="GO" id="GO:0015129">
    <property type="term" value="F:lactate transmembrane transporter activity"/>
    <property type="evidence" value="ECO:0007669"/>
    <property type="project" value="UniProtKB-UniRule"/>
</dbReference>
<feature type="transmembrane region" description="Helical" evidence="8">
    <location>
        <begin position="211"/>
        <end position="230"/>
    </location>
</feature>
<dbReference type="PANTHER" id="PTHR30003">
    <property type="entry name" value="L-LACTATE PERMEASE"/>
    <property type="match status" value="1"/>
</dbReference>
<evidence type="ECO:0000256" key="2">
    <source>
        <dbReference type="ARBA" id="ARBA00010100"/>
    </source>
</evidence>
<comment type="similarity">
    <text evidence="2 8">Belongs to the lactate permease family.</text>
</comment>
<dbReference type="AlphaFoldDB" id="A0A934Q6L1"/>
<gene>
    <name evidence="9" type="ORF">JD276_06310</name>
</gene>
<comment type="function">
    <text evidence="8">Uptake of L-lactate across the membrane. Can also transport D-lactate and glycolate.</text>
</comment>
<evidence type="ECO:0000256" key="1">
    <source>
        <dbReference type="ARBA" id="ARBA00004651"/>
    </source>
</evidence>
<evidence type="ECO:0000256" key="6">
    <source>
        <dbReference type="ARBA" id="ARBA00022989"/>
    </source>
</evidence>
<feature type="transmembrane region" description="Helical" evidence="8">
    <location>
        <begin position="358"/>
        <end position="384"/>
    </location>
</feature>
<feature type="transmembrane region" description="Helical" evidence="8">
    <location>
        <begin position="144"/>
        <end position="165"/>
    </location>
</feature>
<dbReference type="InterPro" id="IPR003804">
    <property type="entry name" value="Lactate_perm"/>
</dbReference>
<evidence type="ECO:0000256" key="5">
    <source>
        <dbReference type="ARBA" id="ARBA00022692"/>
    </source>
</evidence>
<keyword evidence="3 8" id="KW-0813">Transport</keyword>
<evidence type="ECO:0000256" key="8">
    <source>
        <dbReference type="RuleBase" id="RU365092"/>
    </source>
</evidence>
<keyword evidence="4 8" id="KW-1003">Cell membrane</keyword>
<keyword evidence="5 8" id="KW-0812">Transmembrane</keyword>
<accession>A0A934Q6L1</accession>
<sequence>MDPLDLVLAALPVAALIAALALRVPPLRAVAIALLLTLALSFRFPLDGPALAAAGASLAGVTLTVAAIMLGGILLSNILTASGAQDAISEWLNRAAADPGRAVLLIGLGITPFVESVIGWGVGVIVGAPLLVRAGLSPTRACAVALLGLLVCPWGTLGTGLLVVAELGGLPLAELGPWVAVFNLPVYLVMGSAIFAVGLGRRGSGRLLAEFLCAVLAMWLVLTAANAWIAPALGGVLASFAGIACLLGFAAASSRGLPRLDRVAARALAPYGILVGAILIGVTAARLPLLEAFAWLLGNPAPWVGVAVALAPRITGLSGSALRRSLRRGVTQWAPVFLVTALFLVFGALLASNGMSDALAAAAASLRGWFLPLIPVVGALVGYITASTTATAALTTPGLAAVAGSLQLDPGLVVGSMTASSGASIMASPSRVALAAKVSELSGSAGARAVDVPRVVRIVLLANVGVAVLLAPATALAAGLL</sequence>
<feature type="transmembrane region" description="Helical" evidence="8">
    <location>
        <begin position="102"/>
        <end position="132"/>
    </location>
</feature>
<dbReference type="Proteomes" id="UP000608530">
    <property type="component" value="Unassembled WGS sequence"/>
</dbReference>
<comment type="caution">
    <text evidence="9">The sequence shown here is derived from an EMBL/GenBank/DDBJ whole genome shotgun (WGS) entry which is preliminary data.</text>
</comment>
<evidence type="ECO:0000256" key="3">
    <source>
        <dbReference type="ARBA" id="ARBA00022448"/>
    </source>
</evidence>
<feature type="transmembrane region" description="Helical" evidence="8">
    <location>
        <begin position="268"/>
        <end position="287"/>
    </location>
</feature>
<evidence type="ECO:0000313" key="9">
    <source>
        <dbReference type="EMBL" id="MBK0418646.1"/>
    </source>
</evidence>
<evidence type="ECO:0000313" key="10">
    <source>
        <dbReference type="Proteomes" id="UP000608530"/>
    </source>
</evidence>
<proteinExistence type="inferred from homology"/>
<dbReference type="Pfam" id="PF02652">
    <property type="entry name" value="Lactate_perm"/>
    <property type="match status" value="2"/>
</dbReference>
<dbReference type="RefSeq" id="WP_200114814.1">
    <property type="nucleotide sequence ID" value="NZ_JAEHOH010000007.1"/>
</dbReference>
<feature type="transmembrane region" description="Helical" evidence="8">
    <location>
        <begin position="458"/>
        <end position="480"/>
    </location>
</feature>
<feature type="transmembrane region" description="Helical" evidence="8">
    <location>
        <begin position="177"/>
        <end position="199"/>
    </location>
</feature>
<evidence type="ECO:0000256" key="4">
    <source>
        <dbReference type="ARBA" id="ARBA00022475"/>
    </source>
</evidence>
<dbReference type="GO" id="GO:0005886">
    <property type="term" value="C:plasma membrane"/>
    <property type="evidence" value="ECO:0007669"/>
    <property type="project" value="UniProtKB-SubCell"/>
</dbReference>
<feature type="transmembrane region" description="Helical" evidence="8">
    <location>
        <begin position="293"/>
        <end position="312"/>
    </location>
</feature>
<feature type="transmembrane region" description="Helical" evidence="8">
    <location>
        <begin position="236"/>
        <end position="256"/>
    </location>
</feature>
<evidence type="ECO:0000256" key="7">
    <source>
        <dbReference type="ARBA" id="ARBA00023136"/>
    </source>
</evidence>
<keyword evidence="7 8" id="KW-0472">Membrane</keyword>
<keyword evidence="10" id="KW-1185">Reference proteome</keyword>
<protein>
    <recommendedName>
        <fullName evidence="8">L-lactate permease</fullName>
    </recommendedName>
</protein>
<dbReference type="PANTHER" id="PTHR30003:SF0">
    <property type="entry name" value="GLYCOLATE PERMEASE GLCA-RELATED"/>
    <property type="match status" value="1"/>
</dbReference>
<dbReference type="GO" id="GO:0015295">
    <property type="term" value="F:solute:proton symporter activity"/>
    <property type="evidence" value="ECO:0007669"/>
    <property type="project" value="TreeGrafter"/>
</dbReference>
<feature type="transmembrane region" description="Helical" evidence="8">
    <location>
        <begin position="58"/>
        <end position="82"/>
    </location>
</feature>